<reference evidence="1 2" key="1">
    <citation type="journal article" date="2019" name="Sci. Rep.">
        <title>Orb-weaving spider Araneus ventricosus genome elucidates the spidroin gene catalogue.</title>
        <authorList>
            <person name="Kono N."/>
            <person name="Nakamura H."/>
            <person name="Ohtoshi R."/>
            <person name="Moran D.A.P."/>
            <person name="Shinohara A."/>
            <person name="Yoshida Y."/>
            <person name="Fujiwara M."/>
            <person name="Mori M."/>
            <person name="Tomita M."/>
            <person name="Arakawa K."/>
        </authorList>
    </citation>
    <scope>NUCLEOTIDE SEQUENCE [LARGE SCALE GENOMIC DNA]</scope>
</reference>
<dbReference type="Proteomes" id="UP000499080">
    <property type="component" value="Unassembled WGS sequence"/>
</dbReference>
<gene>
    <name evidence="1" type="ORF">AVEN_50289_1</name>
</gene>
<dbReference type="Gene3D" id="3.30.420.10">
    <property type="entry name" value="Ribonuclease H-like superfamily/Ribonuclease H"/>
    <property type="match status" value="1"/>
</dbReference>
<proteinExistence type="predicted"/>
<protein>
    <recommendedName>
        <fullName evidence="3">Transposable element Tc1 transposase</fullName>
    </recommendedName>
</protein>
<keyword evidence="2" id="KW-1185">Reference proteome</keyword>
<evidence type="ECO:0000313" key="1">
    <source>
        <dbReference type="EMBL" id="GBM94456.1"/>
    </source>
</evidence>
<comment type="caution">
    <text evidence="1">The sequence shown here is derived from an EMBL/GenBank/DDBJ whole genome shotgun (WGS) entry which is preliminary data.</text>
</comment>
<evidence type="ECO:0000313" key="2">
    <source>
        <dbReference type="Proteomes" id="UP000499080"/>
    </source>
</evidence>
<dbReference type="GO" id="GO:0003676">
    <property type="term" value="F:nucleic acid binding"/>
    <property type="evidence" value="ECO:0007669"/>
    <property type="project" value="InterPro"/>
</dbReference>
<evidence type="ECO:0008006" key="3">
    <source>
        <dbReference type="Google" id="ProtNLM"/>
    </source>
</evidence>
<sequence>MVYKDISFGESVIFVDESNFNIFLSNRRLTLWRKPNEELNPKNLLTTVEHGGGGIMVWGCFAASGMGNLVFIENNMDQYKYINIMKESLENICPRTWNSKQIQLVPR</sequence>
<dbReference type="OrthoDB" id="6437518at2759"/>
<organism evidence="1 2">
    <name type="scientific">Araneus ventricosus</name>
    <name type="common">Orbweaver spider</name>
    <name type="synonym">Epeira ventricosa</name>
    <dbReference type="NCBI Taxonomy" id="182803"/>
    <lineage>
        <taxon>Eukaryota</taxon>
        <taxon>Metazoa</taxon>
        <taxon>Ecdysozoa</taxon>
        <taxon>Arthropoda</taxon>
        <taxon>Chelicerata</taxon>
        <taxon>Arachnida</taxon>
        <taxon>Araneae</taxon>
        <taxon>Araneomorphae</taxon>
        <taxon>Entelegynae</taxon>
        <taxon>Araneoidea</taxon>
        <taxon>Araneidae</taxon>
        <taxon>Araneus</taxon>
    </lineage>
</organism>
<name>A0A4Y2JYV3_ARAVE</name>
<dbReference type="InterPro" id="IPR036397">
    <property type="entry name" value="RNaseH_sf"/>
</dbReference>
<accession>A0A4Y2JYV3</accession>
<dbReference type="AlphaFoldDB" id="A0A4Y2JYV3"/>
<dbReference type="EMBL" id="BGPR01003971">
    <property type="protein sequence ID" value="GBM94456.1"/>
    <property type="molecule type" value="Genomic_DNA"/>
</dbReference>